<dbReference type="Proteomes" id="UP001187343">
    <property type="component" value="Unassembled WGS sequence"/>
</dbReference>
<keyword evidence="7" id="KW-0965">Cell junction</keyword>
<dbReference type="EMBL" id="JAUYZG010000004">
    <property type="protein sequence ID" value="KAK2908792.1"/>
    <property type="molecule type" value="Genomic_DNA"/>
</dbReference>
<dbReference type="InterPro" id="IPR051342">
    <property type="entry name" value="PDZ_scaffold"/>
</dbReference>
<evidence type="ECO:0000259" key="11">
    <source>
        <dbReference type="PROSITE" id="PS51022"/>
    </source>
</evidence>
<evidence type="ECO:0000256" key="2">
    <source>
        <dbReference type="ARBA" id="ARBA00004435"/>
    </source>
</evidence>
<dbReference type="Gene3D" id="1.10.287.650">
    <property type="entry name" value="L27 domain"/>
    <property type="match status" value="1"/>
</dbReference>
<feature type="domain" description="PDZ" evidence="10">
    <location>
        <begin position="719"/>
        <end position="793"/>
    </location>
</feature>
<evidence type="ECO:0000256" key="1">
    <source>
        <dbReference type="ARBA" id="ARBA00004221"/>
    </source>
</evidence>
<dbReference type="CDD" id="cd06669">
    <property type="entry name" value="PDZ5_MUPP1-like"/>
    <property type="match status" value="1"/>
</dbReference>
<feature type="domain" description="PDZ" evidence="10">
    <location>
        <begin position="171"/>
        <end position="257"/>
    </location>
</feature>
<dbReference type="SMART" id="SM00569">
    <property type="entry name" value="L27"/>
    <property type="match status" value="1"/>
</dbReference>
<organism evidence="12 13">
    <name type="scientific">Cirrhinus molitorella</name>
    <name type="common">mud carp</name>
    <dbReference type="NCBI Taxonomy" id="172907"/>
    <lineage>
        <taxon>Eukaryota</taxon>
        <taxon>Metazoa</taxon>
        <taxon>Chordata</taxon>
        <taxon>Craniata</taxon>
        <taxon>Vertebrata</taxon>
        <taxon>Euteleostomi</taxon>
        <taxon>Actinopterygii</taxon>
        <taxon>Neopterygii</taxon>
        <taxon>Teleostei</taxon>
        <taxon>Ostariophysi</taxon>
        <taxon>Cypriniformes</taxon>
        <taxon>Cyprinidae</taxon>
        <taxon>Labeoninae</taxon>
        <taxon>Labeonini</taxon>
        <taxon>Cirrhinus</taxon>
    </lineage>
</organism>
<accession>A0AA88TUZ9</accession>
<dbReference type="CDD" id="cd06674">
    <property type="entry name" value="PDZ11_MUPP1-PDZ9_PATJ-like"/>
    <property type="match status" value="1"/>
</dbReference>
<keyword evidence="3" id="KW-0796">Tight junction</keyword>
<evidence type="ECO:0000313" key="12">
    <source>
        <dbReference type="EMBL" id="KAK2908792.1"/>
    </source>
</evidence>
<feature type="domain" description="PDZ" evidence="10">
    <location>
        <begin position="576"/>
        <end position="644"/>
    </location>
</feature>
<dbReference type="InterPro" id="IPR036892">
    <property type="entry name" value="L27_dom_sf"/>
</dbReference>
<keyword evidence="13" id="KW-1185">Reference proteome</keyword>
<dbReference type="PROSITE" id="PS50106">
    <property type="entry name" value="PDZ"/>
    <property type="match status" value="12"/>
</dbReference>
<dbReference type="CDD" id="cd06673">
    <property type="entry name" value="PDZ10_MUPP1-PDZ8_PATJ-like"/>
    <property type="match status" value="1"/>
</dbReference>
<dbReference type="CDD" id="cd06671">
    <property type="entry name" value="PDZ7_MUPP1-PD6_PATJ-like"/>
    <property type="match status" value="1"/>
</dbReference>
<sequence length="1997" mass="218372">MSASRSREPPVEVRDSNPDYISMNNRLQQALSERSVRYEVNHTQRALLAVERLQERLKKRGEMPAEEKLSLLKSVLQSPLFHQILVMQETGQQHQQQQVSPRTPSSQCMSDDKDGVSTSHPSCNLRYRDSYLSAQRRNDRCRSFNHVTFAPCITEDISVLQSMAQGRSVLSFDLEKGESALGISVIGLKSESSGGHGIFIQKIQLDSVAYSDGRLHEGDQILAVNGKLFESSVTQEQAVQILQEAASVLTLIIAREPTPSFSPLQKSHTFPQNLSSVYRQFNPRQIHHIELENDGSGLGFGIIGGRSTGTMVKTILPNGVAGRDGRLRSGDLLLRIGDVDVSTMGSEEVARELRLAGSHVRLIIARETTDGDLSPTIAQQQDTQKKQDLVEKKEKEFSVRFSNNKNGLGVNISKSLDNLNKESSGFEVKSILKGNAVDQHGQIHIGDHIINKAEKILHMTDQQVEISIRRKGSPSGTQTTPIMSQRPLTPLGLLPPPLPPCLPEPKPVLPPGKVFYTERRDLNFNRECIESTQTCYLESKKENRNQSSFCKLSDEEEEILKVKWQSKLGPQYEVMVAQVQKFTETSGLGVSLEAKGGHHYICSILPEGPIGQTGIIWPGDELLEVNRFSLIGETHKEVVSLLKELPVNVCVVCSRLIPPTVSEEDDDDGDNVQLTLKELLAEFHEKNSFGGLFARREDEWKTEAPVLSHQAMWENEIQVYELQKGDSGLGFSILDYQDPMNPGRTVIVIRSLVAGGLAERDGRLLPGDRLMFVNGTDLSHASLAQAVHVLKSTALGTVRIGVTKPLTENDIQDTGADITGNSHSERNNQHSTLQTNSLSQNSKMEADAKHVSIPSSGYERTITIVRGNSSLGMTVSALRDGSGMIIRSVVHGGSISKDGRLEVGDGIVAINGESTANLTNAQARAMLRRHSLIGPDLSVTYVPAAVLDLHRANHAQSKEEMEKHRTTTVQPKHSHNLPFKPLECISEQQSTVDGKGVNGKTQAEDGRIDHHNQIKQRESNERLEREQKVKNERTVLQSENGERRGREKDRRKDEEETHGKDQSSWSQPRRVTLFRAGGMCLGFSVVGGRGMGSRLSNGEMRRGIFIKHIAEDSPAARNSTLKEGDRILQVQGVDVSDFTHEEAVEAIRRAGDKVELLVQSPQFSAHGNCSEVDSASKSNSQNHQEPEIPNNLSSTYPFSPIPFKRTEDWKLGKPPHLAPPLLKLPSRQVDTETDGVQRVPERPPLPEEASHQHSEQEQEQASYWSRMQQRYGSLPGELHMFDLDCGSHSSGLGLCLSGNSDGARGRMSVYVSEIKPDGAAGADGRVRVGDELLEINGQVLYGRSHQNATAIINNAPAKVKILLTRNKDAQKQMTTGPVKEVMKTHTHTHTHTHINKQIKIFLKTIDNCPVISPALPINIIREAQHLASSQDGRISREDKLKSRSSENLNIGLPAPINATSNHKPSCHPASHMSPSYCTPPSSGISSADESIHCSSTANQSSCTGPHSSSYLAQCSVSSDPLTCPIIPGCINAIDICKGTTGLGLSIVGGCNTVLGVIVIHEVNKDGAAHRDGRLWAGDHILEVNGIDLRMATHEEALSVLRLSPQRVRLCIYRDPVTKNHSTNTLQNHTPEDMWDLFSVELNLKTGQGLGLRIVGKRNDTGIFVSEITRGGAADLDGRLLLGDQILSVNGEDIRAASEDYASALLQRCTGSVLLEVARFKASSHYSYGDQVGEVDVPLLSSFSAHDSVDENVDIRTVTIQKHECESVELRLRSTQGDGMIHISNLDPTTPAACAGLLQTRAPTLQHQRRVKCGNGNVPVTRSFGRTSVNCGQLGARVVSINGTSTERLSVTEASTLLRNSSGAVTLQVMPSGCADGASKDRSPLINSSPGLSENYNTHNHQSSSQIQTITLERGSAGLGFSIVGGFGSSHGDLPIYVKNIFPKGAAVEDRRLRRGDQLLTVNGQSLEGVTHSEAVELLRQTSGTVTLQVLAKRLPSC</sequence>
<comment type="caution">
    <text evidence="12">The sequence shown here is derived from an EMBL/GenBank/DDBJ whole genome shotgun (WGS) entry which is preliminary data.</text>
</comment>
<feature type="region of interest" description="Disordered" evidence="9">
    <location>
        <begin position="1165"/>
        <end position="1262"/>
    </location>
</feature>
<dbReference type="Pfam" id="PF09045">
    <property type="entry name" value="L27_2"/>
    <property type="match status" value="1"/>
</dbReference>
<dbReference type="Pfam" id="PF00595">
    <property type="entry name" value="PDZ"/>
    <property type="match status" value="10"/>
</dbReference>
<dbReference type="FunFam" id="2.30.42.10:FF:000038">
    <property type="entry name" value="Multiple PDZ domain protein isoform X1"/>
    <property type="match status" value="1"/>
</dbReference>
<dbReference type="CDD" id="cd06672">
    <property type="entry name" value="PDZ8_MUPP1-PDZ7_PATJ-PDZ2_INAD-like"/>
    <property type="match status" value="1"/>
</dbReference>
<feature type="compositionally biased region" description="Basic and acidic residues" evidence="9">
    <location>
        <begin position="1040"/>
        <end position="1061"/>
    </location>
</feature>
<keyword evidence="6" id="KW-0677">Repeat</keyword>
<feature type="domain" description="PDZ" evidence="10">
    <location>
        <begin position="1070"/>
        <end position="1162"/>
    </location>
</feature>
<dbReference type="GO" id="GO:0016324">
    <property type="term" value="C:apical plasma membrane"/>
    <property type="evidence" value="ECO:0007669"/>
    <property type="project" value="UniProtKB-SubCell"/>
</dbReference>
<feature type="domain" description="PDZ" evidence="10">
    <location>
        <begin position="861"/>
        <end position="929"/>
    </location>
</feature>
<feature type="compositionally biased region" description="Basic and acidic residues" evidence="9">
    <location>
        <begin position="1433"/>
        <end position="1444"/>
    </location>
</feature>
<feature type="region of interest" description="Disordered" evidence="9">
    <location>
        <begin position="811"/>
        <end position="843"/>
    </location>
</feature>
<feature type="compositionally biased region" description="Low complexity" evidence="9">
    <location>
        <begin position="1212"/>
        <end position="1225"/>
    </location>
</feature>
<feature type="domain" description="PDZ" evidence="10">
    <location>
        <begin position="1638"/>
        <end position="1720"/>
    </location>
</feature>
<dbReference type="CDD" id="cd06667">
    <property type="entry name" value="PDZ2_MUPP1-like"/>
    <property type="match status" value="1"/>
</dbReference>
<feature type="region of interest" description="Disordered" evidence="9">
    <location>
        <begin position="955"/>
        <end position="1069"/>
    </location>
</feature>
<name>A0AA88TUZ9_9TELE</name>
<feature type="domain" description="PDZ" evidence="10">
    <location>
        <begin position="1832"/>
        <end position="1872"/>
    </location>
</feature>
<dbReference type="InterPro" id="IPR036034">
    <property type="entry name" value="PDZ_sf"/>
</dbReference>
<feature type="compositionally biased region" description="Polar residues" evidence="9">
    <location>
        <begin position="1165"/>
        <end position="1183"/>
    </location>
</feature>
<evidence type="ECO:0000256" key="6">
    <source>
        <dbReference type="ARBA" id="ARBA00022737"/>
    </source>
</evidence>
<evidence type="ECO:0000256" key="5">
    <source>
        <dbReference type="ARBA" id="ARBA00022553"/>
    </source>
</evidence>
<evidence type="ECO:0000313" key="13">
    <source>
        <dbReference type="Proteomes" id="UP001187343"/>
    </source>
</evidence>
<keyword evidence="5" id="KW-0597">Phosphoprotein</keyword>
<feature type="domain" description="PDZ" evidence="10">
    <location>
        <begin position="288"/>
        <end position="368"/>
    </location>
</feature>
<keyword evidence="8" id="KW-0472">Membrane</keyword>
<dbReference type="CDD" id="cd06670">
    <property type="entry name" value="PDZ6_MUPP1-like"/>
    <property type="match status" value="1"/>
</dbReference>
<feature type="region of interest" description="Disordered" evidence="9">
    <location>
        <begin position="89"/>
        <end position="121"/>
    </location>
</feature>
<feature type="region of interest" description="Disordered" evidence="9">
    <location>
        <begin position="1426"/>
        <end position="1454"/>
    </location>
</feature>
<gene>
    <name evidence="12" type="ORF">Q8A67_004629</name>
</gene>
<evidence type="ECO:0000259" key="10">
    <source>
        <dbReference type="PROSITE" id="PS50106"/>
    </source>
</evidence>
<dbReference type="SUPFAM" id="SSF50156">
    <property type="entry name" value="PDZ domain-like"/>
    <property type="match status" value="12"/>
</dbReference>
<dbReference type="PANTHER" id="PTHR19964:SF10">
    <property type="entry name" value="MULTIPLE PDZ DOMAIN PROTEIN"/>
    <property type="match status" value="1"/>
</dbReference>
<evidence type="ECO:0000256" key="7">
    <source>
        <dbReference type="ARBA" id="ARBA00022949"/>
    </source>
</evidence>
<dbReference type="SUPFAM" id="SSF101288">
    <property type="entry name" value="L27 domain"/>
    <property type="match status" value="1"/>
</dbReference>
<evidence type="ECO:0000256" key="4">
    <source>
        <dbReference type="ARBA" id="ARBA00022475"/>
    </source>
</evidence>
<feature type="domain" description="L27" evidence="11">
    <location>
        <begin position="39"/>
        <end position="99"/>
    </location>
</feature>
<comment type="subcellular location">
    <subcellularLocation>
        <location evidence="1">Apical cell membrane</location>
    </subcellularLocation>
    <subcellularLocation>
        <location evidence="2">Cell junction</location>
        <location evidence="2">Tight junction</location>
    </subcellularLocation>
</comment>
<evidence type="ECO:0000256" key="9">
    <source>
        <dbReference type="SAM" id="MobiDB-lite"/>
    </source>
</evidence>
<feature type="compositionally biased region" description="Polar residues" evidence="9">
    <location>
        <begin position="99"/>
        <end position="109"/>
    </location>
</feature>
<dbReference type="FunFam" id="2.30.42.10:FF:000070">
    <property type="entry name" value="Multiple PDZ domain protein"/>
    <property type="match status" value="1"/>
</dbReference>
<dbReference type="InterPro" id="IPR004172">
    <property type="entry name" value="L27_dom"/>
</dbReference>
<dbReference type="GO" id="GO:0005923">
    <property type="term" value="C:bicellular tight junction"/>
    <property type="evidence" value="ECO:0007669"/>
    <property type="project" value="UniProtKB-SubCell"/>
</dbReference>
<dbReference type="SMART" id="SM00228">
    <property type="entry name" value="PDZ"/>
    <property type="match status" value="12"/>
</dbReference>
<feature type="domain" description="PDZ" evidence="10">
    <location>
        <begin position="398"/>
        <end position="450"/>
    </location>
</feature>
<evidence type="ECO:0008006" key="14">
    <source>
        <dbReference type="Google" id="ProtNLM"/>
    </source>
</evidence>
<feature type="domain" description="PDZ" evidence="10">
    <location>
        <begin position="1908"/>
        <end position="1993"/>
    </location>
</feature>
<dbReference type="PANTHER" id="PTHR19964">
    <property type="entry name" value="MULTIPLE PDZ DOMAIN PROTEIN"/>
    <property type="match status" value="1"/>
</dbReference>
<feature type="compositionally biased region" description="Basic and acidic residues" evidence="9">
    <location>
        <begin position="1002"/>
        <end position="1033"/>
    </location>
</feature>
<feature type="compositionally biased region" description="Basic and acidic residues" evidence="9">
    <location>
        <begin position="955"/>
        <end position="965"/>
    </location>
</feature>
<dbReference type="InterPro" id="IPR015132">
    <property type="entry name" value="L27_2"/>
</dbReference>
<dbReference type="PROSITE" id="PS51022">
    <property type="entry name" value="L27"/>
    <property type="match status" value="1"/>
</dbReference>
<protein>
    <recommendedName>
        <fullName evidence="14">Multiple PDZ domain protein</fullName>
    </recommendedName>
</protein>
<evidence type="ECO:0000256" key="8">
    <source>
        <dbReference type="ARBA" id="ARBA00023136"/>
    </source>
</evidence>
<proteinExistence type="predicted"/>
<dbReference type="CDD" id="cd06676">
    <property type="entry name" value="PDZ13_MUPP1-like"/>
    <property type="match status" value="1"/>
</dbReference>
<feature type="domain" description="PDZ" evidence="10">
    <location>
        <begin position="1280"/>
        <end position="1367"/>
    </location>
</feature>
<dbReference type="InterPro" id="IPR001478">
    <property type="entry name" value="PDZ"/>
</dbReference>
<reference evidence="12" key="1">
    <citation type="submission" date="2023-08" db="EMBL/GenBank/DDBJ databases">
        <title>Chromosome-level Genome Assembly of mud carp (Cirrhinus molitorella).</title>
        <authorList>
            <person name="Liu H."/>
        </authorList>
    </citation>
    <scope>NUCLEOTIDE SEQUENCE</scope>
    <source>
        <strain evidence="12">Prfri</strain>
        <tissue evidence="12">Muscle</tissue>
    </source>
</reference>
<feature type="compositionally biased region" description="Basic and acidic residues" evidence="9">
    <location>
        <begin position="1239"/>
        <end position="1256"/>
    </location>
</feature>
<dbReference type="Gene3D" id="2.30.42.10">
    <property type="match status" value="12"/>
</dbReference>
<feature type="domain" description="PDZ" evidence="10">
    <location>
        <begin position="1532"/>
        <end position="1615"/>
    </location>
</feature>
<keyword evidence="4" id="KW-1003">Cell membrane</keyword>
<feature type="compositionally biased region" description="Polar residues" evidence="9">
    <location>
        <begin position="829"/>
        <end position="843"/>
    </location>
</feature>
<evidence type="ECO:0000256" key="3">
    <source>
        <dbReference type="ARBA" id="ARBA00022427"/>
    </source>
</evidence>